<name>A0A7H9BIU9_9NEIS</name>
<evidence type="ECO:0000313" key="4">
    <source>
        <dbReference type="Proteomes" id="UP000509597"/>
    </source>
</evidence>
<evidence type="ECO:0000259" key="2">
    <source>
        <dbReference type="Pfam" id="PF07589"/>
    </source>
</evidence>
<dbReference type="NCBIfam" id="TIGR02595">
    <property type="entry name" value="PEP_CTERM"/>
    <property type="match status" value="1"/>
</dbReference>
<evidence type="ECO:0000313" key="3">
    <source>
        <dbReference type="EMBL" id="QLG88226.1"/>
    </source>
</evidence>
<dbReference type="RefSeq" id="WP_179358304.1">
    <property type="nucleotide sequence ID" value="NZ_CP058627.1"/>
</dbReference>
<feature type="chain" id="PRO_5028888356" evidence="1">
    <location>
        <begin position="19"/>
        <end position="159"/>
    </location>
</feature>
<keyword evidence="4" id="KW-1185">Reference proteome</keyword>
<accession>A0A7H9BIU9</accession>
<dbReference type="InterPro" id="IPR013424">
    <property type="entry name" value="Ice-binding_C"/>
</dbReference>
<keyword evidence="1" id="KW-0732">Signal</keyword>
<feature type="signal peptide" evidence="1">
    <location>
        <begin position="1"/>
        <end position="18"/>
    </location>
</feature>
<feature type="domain" description="Ice-binding protein C-terminal" evidence="2">
    <location>
        <begin position="133"/>
        <end position="148"/>
    </location>
</feature>
<organism evidence="3 4">
    <name type="scientific">Chitinibacter bivalviorum</name>
    <dbReference type="NCBI Taxonomy" id="2739434"/>
    <lineage>
        <taxon>Bacteria</taxon>
        <taxon>Pseudomonadati</taxon>
        <taxon>Pseudomonadota</taxon>
        <taxon>Betaproteobacteria</taxon>
        <taxon>Neisseriales</taxon>
        <taxon>Chitinibacteraceae</taxon>
        <taxon>Chitinibacter</taxon>
    </lineage>
</organism>
<dbReference type="KEGG" id="chiz:HQ393_08165"/>
<protein>
    <submittedName>
        <fullName evidence="3">PEP-CTERM sorting domain-containing protein</fullName>
    </submittedName>
</protein>
<gene>
    <name evidence="3" type="ORF">HQ393_08165</name>
</gene>
<proteinExistence type="predicted"/>
<dbReference type="Proteomes" id="UP000509597">
    <property type="component" value="Chromosome"/>
</dbReference>
<sequence>MKTISCILSLIIANSAFAAISQPVTELNDPLIRVLGGNQRNGVTAIEQVFTNVTQGLGGQYQTARTISMHDSLPFAQGIGRQISSFNSRALGVVPSTPGGAVPPAVIVPPVITIPPVSVIPPSVEKPVAPVTPVPEPETLALMAMGVTILLTRQLKKAK</sequence>
<dbReference type="AlphaFoldDB" id="A0A7H9BIU9"/>
<evidence type="ECO:0000256" key="1">
    <source>
        <dbReference type="SAM" id="SignalP"/>
    </source>
</evidence>
<dbReference type="EMBL" id="CP058627">
    <property type="protein sequence ID" value="QLG88226.1"/>
    <property type="molecule type" value="Genomic_DNA"/>
</dbReference>
<reference evidence="3 4" key="1">
    <citation type="submission" date="2020-07" db="EMBL/GenBank/DDBJ databases">
        <title>Complete genome sequence of Chitinibacter sp. 2T18.</title>
        <authorList>
            <person name="Bae J.-W."/>
            <person name="Choi J.-W."/>
        </authorList>
    </citation>
    <scope>NUCLEOTIDE SEQUENCE [LARGE SCALE GENOMIC DNA]</scope>
    <source>
        <strain evidence="3 4">2T18</strain>
    </source>
</reference>
<dbReference type="Pfam" id="PF07589">
    <property type="entry name" value="PEP-CTERM"/>
    <property type="match status" value="1"/>
</dbReference>